<dbReference type="Pfam" id="PF01966">
    <property type="entry name" value="HD"/>
    <property type="match status" value="1"/>
</dbReference>
<sequence length="415" mass="46759">MQNKTQVFPLPGTTFVHNRLTHSLEVASVGRSLGEIVGQHLIEDPEVELDNHAEAFYAKDLASVISSGCLAHDIGNPAFGHSGEEAISNYFVENAEANIEHESLRSRYTEAQWADLTSFEGNANALRVLTQHFGGKSESGLGLTLTTLASILKYPCSSSDRDKKIKHRKKYGFFQSEKAIFESIAERLEFIPDGDQATFKRHPFVYLVEAADDICYNIIDMEDAHRIGLLSKERVSSVFLDLIKKLDLEEVRHDQVVSTFERIIDENESIAYLRAKCISALVIASVQEFMNNKVAIIEGNFDSSLVNEIENKSNALEALERISYEEIYRHPSVLEIEVAGFHVMSELLNIFLPAVLKSNRSSLDKTIIALIPKQFQNHINDQNLYLRTMNVLDHISGMTDAYAMEMYRKLKGIEI</sequence>
<protein>
    <submittedName>
        <fullName evidence="3">Dehydrogenase</fullName>
    </submittedName>
</protein>
<evidence type="ECO:0000313" key="3">
    <source>
        <dbReference type="EMBL" id="GLR15939.1"/>
    </source>
</evidence>
<dbReference type="Proteomes" id="UP001156666">
    <property type="component" value="Unassembled WGS sequence"/>
</dbReference>
<dbReference type="EMBL" id="BSOH01000002">
    <property type="protein sequence ID" value="GLR15939.1"/>
    <property type="molecule type" value="Genomic_DNA"/>
</dbReference>
<comment type="caution">
    <text evidence="3">The sequence shown here is derived from an EMBL/GenBank/DDBJ whole genome shotgun (WGS) entry which is preliminary data.</text>
</comment>
<feature type="domain" description="HD/PDEase" evidence="2">
    <location>
        <begin position="15"/>
        <end position="226"/>
    </location>
</feature>
<evidence type="ECO:0000259" key="2">
    <source>
        <dbReference type="SMART" id="SM00471"/>
    </source>
</evidence>
<evidence type="ECO:0000256" key="1">
    <source>
        <dbReference type="ARBA" id="ARBA00022801"/>
    </source>
</evidence>
<gene>
    <name evidence="3" type="ORF">GCM10007940_05540</name>
</gene>
<name>A0AA37SMU9_9BACT</name>
<dbReference type="Gene3D" id="1.10.3550.10">
    <property type="entry name" value="eoxyguanosinetriphosphate triphosphohydrolase domain-like"/>
    <property type="match status" value="1"/>
</dbReference>
<dbReference type="NCBIfam" id="TIGR01353">
    <property type="entry name" value="dGTP_triPase"/>
    <property type="match status" value="1"/>
</dbReference>
<dbReference type="InterPro" id="IPR023293">
    <property type="entry name" value="dGTP_triP_hydro_central_sf"/>
</dbReference>
<dbReference type="InterPro" id="IPR003607">
    <property type="entry name" value="HD/PDEase_dom"/>
</dbReference>
<dbReference type="Gene3D" id="1.10.3410.10">
    <property type="entry name" value="putative deoxyguanosinetriphosphate triphosphohydrolase like domain"/>
    <property type="match status" value="1"/>
</dbReference>
<dbReference type="SMART" id="SM00471">
    <property type="entry name" value="HDc"/>
    <property type="match status" value="1"/>
</dbReference>
<reference evidence="3" key="1">
    <citation type="journal article" date="2014" name="Int. J. Syst. Evol. Microbiol.">
        <title>Complete genome sequence of Corynebacterium casei LMG S-19264T (=DSM 44701T), isolated from a smear-ripened cheese.</title>
        <authorList>
            <consortium name="US DOE Joint Genome Institute (JGI-PGF)"/>
            <person name="Walter F."/>
            <person name="Albersmeier A."/>
            <person name="Kalinowski J."/>
            <person name="Ruckert C."/>
        </authorList>
    </citation>
    <scope>NUCLEOTIDE SEQUENCE</scope>
    <source>
        <strain evidence="3">NBRC 108769</strain>
    </source>
</reference>
<dbReference type="Gene3D" id="1.10.3210.10">
    <property type="entry name" value="Hypothetical protein af1432"/>
    <property type="match status" value="1"/>
</dbReference>
<dbReference type="InterPro" id="IPR006674">
    <property type="entry name" value="HD_domain"/>
</dbReference>
<keyword evidence="4" id="KW-1185">Reference proteome</keyword>
<dbReference type="InterPro" id="IPR026875">
    <property type="entry name" value="PHydrolase_assoc_dom"/>
</dbReference>
<reference evidence="3" key="2">
    <citation type="submission" date="2023-01" db="EMBL/GenBank/DDBJ databases">
        <title>Draft genome sequence of Portibacter lacus strain NBRC 108769.</title>
        <authorList>
            <person name="Sun Q."/>
            <person name="Mori K."/>
        </authorList>
    </citation>
    <scope>NUCLEOTIDE SEQUENCE</scope>
    <source>
        <strain evidence="3">NBRC 108769</strain>
    </source>
</reference>
<keyword evidence="1" id="KW-0378">Hydrolase</keyword>
<organism evidence="3 4">
    <name type="scientific">Portibacter lacus</name>
    <dbReference type="NCBI Taxonomy" id="1099794"/>
    <lineage>
        <taxon>Bacteria</taxon>
        <taxon>Pseudomonadati</taxon>
        <taxon>Bacteroidota</taxon>
        <taxon>Saprospiria</taxon>
        <taxon>Saprospirales</taxon>
        <taxon>Haliscomenobacteraceae</taxon>
        <taxon>Portibacter</taxon>
    </lineage>
</organism>
<proteinExistence type="predicted"/>
<dbReference type="AlphaFoldDB" id="A0AA37SMU9"/>
<dbReference type="Pfam" id="PF13286">
    <property type="entry name" value="HD_assoc"/>
    <property type="match status" value="1"/>
</dbReference>
<dbReference type="InterPro" id="IPR006261">
    <property type="entry name" value="dGTPase"/>
</dbReference>
<dbReference type="SUPFAM" id="SSF109604">
    <property type="entry name" value="HD-domain/PDEase-like"/>
    <property type="match status" value="1"/>
</dbReference>
<evidence type="ECO:0000313" key="4">
    <source>
        <dbReference type="Proteomes" id="UP001156666"/>
    </source>
</evidence>
<dbReference type="InterPro" id="IPR027432">
    <property type="entry name" value="dGTP_triphosphohydrolase_C"/>
</dbReference>
<accession>A0AA37SMU9</accession>
<dbReference type="GO" id="GO:0016793">
    <property type="term" value="F:triphosphoric monoester hydrolase activity"/>
    <property type="evidence" value="ECO:0007669"/>
    <property type="project" value="InterPro"/>
</dbReference>